<evidence type="ECO:0000313" key="2">
    <source>
        <dbReference type="EMBL" id="KAK4354124.1"/>
    </source>
</evidence>
<dbReference type="Proteomes" id="UP001291623">
    <property type="component" value="Unassembled WGS sequence"/>
</dbReference>
<gene>
    <name evidence="2" type="ORF">RND71_026318</name>
</gene>
<protein>
    <submittedName>
        <fullName evidence="2">Uncharacterized protein</fullName>
    </submittedName>
</protein>
<proteinExistence type="predicted"/>
<feature type="region of interest" description="Disordered" evidence="1">
    <location>
        <begin position="73"/>
        <end position="97"/>
    </location>
</feature>
<name>A0AAE1RN29_9SOLA</name>
<dbReference type="EMBL" id="JAVYJV010000014">
    <property type="protein sequence ID" value="KAK4354124.1"/>
    <property type="molecule type" value="Genomic_DNA"/>
</dbReference>
<reference evidence="2" key="1">
    <citation type="submission" date="2023-12" db="EMBL/GenBank/DDBJ databases">
        <title>Genome assembly of Anisodus tanguticus.</title>
        <authorList>
            <person name="Wang Y.-J."/>
        </authorList>
    </citation>
    <scope>NUCLEOTIDE SEQUENCE</scope>
    <source>
        <strain evidence="2">KB-2021</strain>
        <tissue evidence="2">Leaf</tissue>
    </source>
</reference>
<evidence type="ECO:0000256" key="1">
    <source>
        <dbReference type="SAM" id="MobiDB-lite"/>
    </source>
</evidence>
<organism evidence="2 3">
    <name type="scientific">Anisodus tanguticus</name>
    <dbReference type="NCBI Taxonomy" id="243964"/>
    <lineage>
        <taxon>Eukaryota</taxon>
        <taxon>Viridiplantae</taxon>
        <taxon>Streptophyta</taxon>
        <taxon>Embryophyta</taxon>
        <taxon>Tracheophyta</taxon>
        <taxon>Spermatophyta</taxon>
        <taxon>Magnoliopsida</taxon>
        <taxon>eudicotyledons</taxon>
        <taxon>Gunneridae</taxon>
        <taxon>Pentapetalae</taxon>
        <taxon>asterids</taxon>
        <taxon>lamiids</taxon>
        <taxon>Solanales</taxon>
        <taxon>Solanaceae</taxon>
        <taxon>Solanoideae</taxon>
        <taxon>Hyoscyameae</taxon>
        <taxon>Anisodus</taxon>
    </lineage>
</organism>
<keyword evidence="3" id="KW-1185">Reference proteome</keyword>
<comment type="caution">
    <text evidence="2">The sequence shown here is derived from an EMBL/GenBank/DDBJ whole genome shotgun (WGS) entry which is preliminary data.</text>
</comment>
<evidence type="ECO:0000313" key="3">
    <source>
        <dbReference type="Proteomes" id="UP001291623"/>
    </source>
</evidence>
<accession>A0AAE1RN29</accession>
<dbReference type="AlphaFoldDB" id="A0AAE1RN29"/>
<sequence length="97" mass="11218">MAEQTFIVLDKELIVGNFTHGEPQPKAEIGKLQKETWKAEFQSETERKAYLMAAEKNISNVMEHPYYPSTKFMARNRSKGDGQRRWASASKKPITER</sequence>